<dbReference type="Proteomes" id="UP001476247">
    <property type="component" value="Unassembled WGS sequence"/>
</dbReference>
<proteinExistence type="predicted"/>
<dbReference type="EMBL" id="BAABUJ010000039">
    <property type="protein sequence ID" value="GAA5804856.1"/>
    <property type="molecule type" value="Genomic_DNA"/>
</dbReference>
<comment type="caution">
    <text evidence="1">The sequence shown here is derived from an EMBL/GenBank/DDBJ whole genome shotgun (WGS) entry which is preliminary data.</text>
</comment>
<sequence length="157" mass="17763">MGSSSPLQSNKNIRTKFDKCLLPKKKADYCVSVFYNGSKKNETKYVKSSLKQSNDNDVKLANIMKDALDGLGDQVLGMLVQGTGVDFYIMDLKYNTSIYRLYKFFTCYIPVDENDLGRVPNLVVALLTLESYFNSIKDAIDSRALNQLNSEMELDNK</sequence>
<reference evidence="1 2" key="1">
    <citation type="submission" date="2024-04" db="EMBL/GenBank/DDBJ databases">
        <title>genome sequences of Mucor flavus KT1a and Helicostylum pulchrum KT1b strains isolation_sourced from the surface of a dry-aged beef.</title>
        <authorList>
            <person name="Toyotome T."/>
            <person name="Hosono M."/>
            <person name="Torimaru M."/>
            <person name="Fukuda K."/>
            <person name="Mikami N."/>
        </authorList>
    </citation>
    <scope>NUCLEOTIDE SEQUENCE [LARGE SCALE GENOMIC DNA]</scope>
    <source>
        <strain evidence="1 2">KT1b</strain>
    </source>
</reference>
<evidence type="ECO:0008006" key="3">
    <source>
        <dbReference type="Google" id="ProtNLM"/>
    </source>
</evidence>
<keyword evidence="2" id="KW-1185">Reference proteome</keyword>
<protein>
    <recommendedName>
        <fullName evidence="3">Trafficking protein particle complex subunit</fullName>
    </recommendedName>
</protein>
<accession>A0ABP9YD21</accession>
<gene>
    <name evidence="1" type="ORF">HPULCUR_010364</name>
</gene>
<evidence type="ECO:0000313" key="1">
    <source>
        <dbReference type="EMBL" id="GAA5804856.1"/>
    </source>
</evidence>
<organism evidence="1 2">
    <name type="scientific">Helicostylum pulchrum</name>
    <dbReference type="NCBI Taxonomy" id="562976"/>
    <lineage>
        <taxon>Eukaryota</taxon>
        <taxon>Fungi</taxon>
        <taxon>Fungi incertae sedis</taxon>
        <taxon>Mucoromycota</taxon>
        <taxon>Mucoromycotina</taxon>
        <taxon>Mucoromycetes</taxon>
        <taxon>Mucorales</taxon>
        <taxon>Mucorineae</taxon>
        <taxon>Mucoraceae</taxon>
        <taxon>Helicostylum</taxon>
    </lineage>
</organism>
<evidence type="ECO:0000313" key="2">
    <source>
        <dbReference type="Proteomes" id="UP001476247"/>
    </source>
</evidence>
<name>A0ABP9YD21_9FUNG</name>